<reference evidence="2" key="1">
    <citation type="submission" date="2022-11" db="UniProtKB">
        <authorList>
            <consortium name="WormBaseParasite"/>
        </authorList>
    </citation>
    <scope>IDENTIFICATION</scope>
</reference>
<name>A0AC35FL61_9BILA</name>
<organism evidence="1 2">
    <name type="scientific">Panagrolaimus sp. PS1159</name>
    <dbReference type="NCBI Taxonomy" id="55785"/>
    <lineage>
        <taxon>Eukaryota</taxon>
        <taxon>Metazoa</taxon>
        <taxon>Ecdysozoa</taxon>
        <taxon>Nematoda</taxon>
        <taxon>Chromadorea</taxon>
        <taxon>Rhabditida</taxon>
        <taxon>Tylenchina</taxon>
        <taxon>Panagrolaimomorpha</taxon>
        <taxon>Panagrolaimoidea</taxon>
        <taxon>Panagrolaimidae</taxon>
        <taxon>Panagrolaimus</taxon>
    </lineage>
</organism>
<evidence type="ECO:0000313" key="1">
    <source>
        <dbReference type="Proteomes" id="UP000887580"/>
    </source>
</evidence>
<dbReference type="Proteomes" id="UP000887580">
    <property type="component" value="Unplaced"/>
</dbReference>
<sequence>MRLINDIHDRNLSSYNVSNRAYVHSSYNFDKFTNDIAIIEYPENFDFGVEPIRLASDFVENEGEMAFAVGYGKYQPNDSASLIHSYHLREGVFVFREPEYCKETWTKPNIKQKICSGEYGRGTSLGDSGGPLMKNGDDGKWYQVGICSYGRKNSMFDRKTYPGISTRISYYCPWIEKVTRGEAKCQPYERTSKLNVAEGLLVEKLVLNAEKIVCGFYNL</sequence>
<accession>A0AC35FL61</accession>
<proteinExistence type="predicted"/>
<evidence type="ECO:0000313" key="2">
    <source>
        <dbReference type="WBParaSite" id="PS1159_v2.g18704.t1"/>
    </source>
</evidence>
<protein>
    <submittedName>
        <fullName evidence="2">Peptidase S1 domain-containing protein</fullName>
    </submittedName>
</protein>
<dbReference type="WBParaSite" id="PS1159_v2.g18704.t1">
    <property type="protein sequence ID" value="PS1159_v2.g18704.t1"/>
    <property type="gene ID" value="PS1159_v2.g18704"/>
</dbReference>